<gene>
    <name evidence="2" type="ORF">Pcinc_027240</name>
</gene>
<dbReference type="Proteomes" id="UP001286313">
    <property type="component" value="Unassembled WGS sequence"/>
</dbReference>
<evidence type="ECO:0000313" key="2">
    <source>
        <dbReference type="EMBL" id="KAK3867290.1"/>
    </source>
</evidence>
<feature type="compositionally biased region" description="Pro residues" evidence="1">
    <location>
        <begin position="70"/>
        <end position="83"/>
    </location>
</feature>
<evidence type="ECO:0000256" key="1">
    <source>
        <dbReference type="SAM" id="MobiDB-lite"/>
    </source>
</evidence>
<comment type="caution">
    <text evidence="2">The sequence shown here is derived from an EMBL/GenBank/DDBJ whole genome shotgun (WGS) entry which is preliminary data.</text>
</comment>
<evidence type="ECO:0000313" key="3">
    <source>
        <dbReference type="Proteomes" id="UP001286313"/>
    </source>
</evidence>
<feature type="compositionally biased region" description="Low complexity" evidence="1">
    <location>
        <begin position="40"/>
        <end position="53"/>
    </location>
</feature>
<organism evidence="2 3">
    <name type="scientific">Petrolisthes cinctipes</name>
    <name type="common">Flat porcelain crab</name>
    <dbReference type="NCBI Taxonomy" id="88211"/>
    <lineage>
        <taxon>Eukaryota</taxon>
        <taxon>Metazoa</taxon>
        <taxon>Ecdysozoa</taxon>
        <taxon>Arthropoda</taxon>
        <taxon>Crustacea</taxon>
        <taxon>Multicrustacea</taxon>
        <taxon>Malacostraca</taxon>
        <taxon>Eumalacostraca</taxon>
        <taxon>Eucarida</taxon>
        <taxon>Decapoda</taxon>
        <taxon>Pleocyemata</taxon>
        <taxon>Anomura</taxon>
        <taxon>Galatheoidea</taxon>
        <taxon>Porcellanidae</taxon>
        <taxon>Petrolisthes</taxon>
    </lineage>
</organism>
<sequence>MSPPVFRIPNPRHPSHAPKLNSSASNLGQPFPFPPKHIPSTVTTTTQTLSRQTMDPSHHSLSHASYSLSPQPPSISPLIPSPPQASRSLLHYPSPNHF</sequence>
<reference evidence="2" key="1">
    <citation type="submission" date="2023-10" db="EMBL/GenBank/DDBJ databases">
        <title>Genome assemblies of two species of porcelain crab, Petrolisthes cinctipes and Petrolisthes manimaculis (Anomura: Porcellanidae).</title>
        <authorList>
            <person name="Angst P."/>
        </authorList>
    </citation>
    <scope>NUCLEOTIDE SEQUENCE</scope>
    <source>
        <strain evidence="2">PB745_01</strain>
        <tissue evidence="2">Gill</tissue>
    </source>
</reference>
<name>A0AAE1F5D3_PETCI</name>
<keyword evidence="3" id="KW-1185">Reference proteome</keyword>
<protein>
    <submittedName>
        <fullName evidence="2">Uncharacterized protein</fullName>
    </submittedName>
</protein>
<dbReference type="EMBL" id="JAWQEG010003242">
    <property type="protein sequence ID" value="KAK3867290.1"/>
    <property type="molecule type" value="Genomic_DNA"/>
</dbReference>
<accession>A0AAE1F5D3</accession>
<proteinExistence type="predicted"/>
<dbReference type="AlphaFoldDB" id="A0AAE1F5D3"/>
<feature type="region of interest" description="Disordered" evidence="1">
    <location>
        <begin position="1"/>
        <end position="98"/>
    </location>
</feature>